<dbReference type="Proteomes" id="UP001316184">
    <property type="component" value="Chromosome"/>
</dbReference>
<keyword evidence="3" id="KW-1185">Reference proteome</keyword>
<organism evidence="2 3">
    <name type="scientific">Aeromicrobium wangtongii</name>
    <dbReference type="NCBI Taxonomy" id="2969247"/>
    <lineage>
        <taxon>Bacteria</taxon>
        <taxon>Bacillati</taxon>
        <taxon>Actinomycetota</taxon>
        <taxon>Actinomycetes</taxon>
        <taxon>Propionibacteriales</taxon>
        <taxon>Nocardioidaceae</taxon>
        <taxon>Aeromicrobium</taxon>
    </lineage>
</organism>
<accession>A0ABY5MDF9</accession>
<name>A0ABY5MDF9_9ACTN</name>
<gene>
    <name evidence="2" type="ORF">NQV15_06570</name>
</gene>
<feature type="compositionally biased region" description="Low complexity" evidence="1">
    <location>
        <begin position="1"/>
        <end position="10"/>
    </location>
</feature>
<reference evidence="2 3" key="1">
    <citation type="submission" date="2022-08" db="EMBL/GenBank/DDBJ databases">
        <title>novel species in genus Aeromicrobium.</title>
        <authorList>
            <person name="Ye L."/>
        </authorList>
    </citation>
    <scope>NUCLEOTIDE SEQUENCE [LARGE SCALE GENOMIC DNA]</scope>
    <source>
        <strain evidence="3">zg-Y1379</strain>
    </source>
</reference>
<proteinExistence type="predicted"/>
<feature type="region of interest" description="Disordered" evidence="1">
    <location>
        <begin position="1"/>
        <end position="55"/>
    </location>
</feature>
<sequence>MSLPTLRTPRPSTPRPQSYVVGADNDPIAQALEAGLGDAQDRNAPPENPFIPLEERQRRQVGPFIPHAWQEKLHAPVKPWHSLVDEEALTAAQDALLRAVGVAEEAADAVTSLRGEQRDARDEAVRAARAAAKAGQPLPEPTARDWQIEAAYRETQWREALKAAQKASAQYAATAKQIDPSRVIEIAEKQSAAKAKVLAEAQRVAAKVSQAVQVDRMLGDAAADLKLGPHWHVSDDEARELPGRATVGVAAAVRWLSSERHDVHAAITDRSTVLPMVTREWLAKQSENTFDFLARLEATEQYSYSRLTFAHADRYQNSVLYEEERQALAERRLPMR</sequence>
<dbReference type="EMBL" id="CP102173">
    <property type="protein sequence ID" value="UUP14969.1"/>
    <property type="molecule type" value="Genomic_DNA"/>
</dbReference>
<evidence type="ECO:0000256" key="1">
    <source>
        <dbReference type="SAM" id="MobiDB-lite"/>
    </source>
</evidence>
<evidence type="ECO:0000313" key="3">
    <source>
        <dbReference type="Proteomes" id="UP001316184"/>
    </source>
</evidence>
<protein>
    <submittedName>
        <fullName evidence="2">Uncharacterized protein</fullName>
    </submittedName>
</protein>
<dbReference type="RefSeq" id="WP_232398982.1">
    <property type="nucleotide sequence ID" value="NZ_CP102173.1"/>
</dbReference>
<evidence type="ECO:0000313" key="2">
    <source>
        <dbReference type="EMBL" id="UUP14969.1"/>
    </source>
</evidence>